<feature type="domain" description="RagB/SusD" evidence="7">
    <location>
        <begin position="350"/>
        <end position="493"/>
    </location>
</feature>
<dbReference type="Pfam" id="PF07980">
    <property type="entry name" value="SusD_RagB"/>
    <property type="match status" value="1"/>
</dbReference>
<feature type="chain" id="PRO_5020226999" evidence="6">
    <location>
        <begin position="22"/>
        <end position="494"/>
    </location>
</feature>
<dbReference type="STRING" id="1122159.SAMN02745246_02185"/>
<dbReference type="GO" id="GO:0009279">
    <property type="term" value="C:cell outer membrane"/>
    <property type="evidence" value="ECO:0007669"/>
    <property type="project" value="UniProtKB-SubCell"/>
</dbReference>
<keyword evidence="3 6" id="KW-0732">Signal</keyword>
<dbReference type="AlphaFoldDB" id="A0A4Q0P7V6"/>
<dbReference type="InterPro" id="IPR033985">
    <property type="entry name" value="SusD-like_N"/>
</dbReference>
<keyword evidence="4" id="KW-0472">Membrane</keyword>
<proteinExistence type="inferred from homology"/>
<dbReference type="EMBL" id="QOVL01000029">
    <property type="protein sequence ID" value="RXG22378.1"/>
    <property type="molecule type" value="Genomic_DNA"/>
</dbReference>
<dbReference type="InterPro" id="IPR012944">
    <property type="entry name" value="SusD_RagB_dom"/>
</dbReference>
<comment type="subcellular location">
    <subcellularLocation>
        <location evidence="1">Cell outer membrane</location>
    </subcellularLocation>
</comment>
<evidence type="ECO:0000313" key="9">
    <source>
        <dbReference type="EMBL" id="RXG22378.1"/>
    </source>
</evidence>
<reference evidence="9 10" key="1">
    <citation type="submission" date="2018-07" db="EMBL/GenBank/DDBJ databases">
        <title>Leeuwenhoekiella genomics.</title>
        <authorList>
            <person name="Tahon G."/>
            <person name="Willems A."/>
        </authorList>
    </citation>
    <scope>NUCLEOTIDE SEQUENCE [LARGE SCALE GENOMIC DNA]</scope>
    <source>
        <strain evidence="9 10">LMG 1345</strain>
    </source>
</reference>
<evidence type="ECO:0000256" key="6">
    <source>
        <dbReference type="SAM" id="SignalP"/>
    </source>
</evidence>
<comment type="caution">
    <text evidence="9">The sequence shown here is derived from an EMBL/GenBank/DDBJ whole genome shotgun (WGS) entry which is preliminary data.</text>
</comment>
<accession>A0A4Q0P7V6</accession>
<evidence type="ECO:0000256" key="5">
    <source>
        <dbReference type="ARBA" id="ARBA00023237"/>
    </source>
</evidence>
<evidence type="ECO:0000256" key="3">
    <source>
        <dbReference type="ARBA" id="ARBA00022729"/>
    </source>
</evidence>
<dbReference type="Gene3D" id="1.25.40.390">
    <property type="match status" value="1"/>
</dbReference>
<feature type="signal peptide" evidence="6">
    <location>
        <begin position="1"/>
        <end position="21"/>
    </location>
</feature>
<dbReference type="SUPFAM" id="SSF48452">
    <property type="entry name" value="TPR-like"/>
    <property type="match status" value="1"/>
</dbReference>
<keyword evidence="5" id="KW-0998">Cell outer membrane</keyword>
<dbReference type="RefSeq" id="WP_073099263.1">
    <property type="nucleotide sequence ID" value="NZ_QOVL01000029.1"/>
</dbReference>
<gene>
    <name evidence="9" type="ORF">DSL99_3944</name>
</gene>
<evidence type="ECO:0000256" key="4">
    <source>
        <dbReference type="ARBA" id="ARBA00023136"/>
    </source>
</evidence>
<dbReference type="Pfam" id="PF14322">
    <property type="entry name" value="SusD-like_3"/>
    <property type="match status" value="1"/>
</dbReference>
<name>A0A4Q0P7V6_9FLAO</name>
<sequence>MKKIFICIFITLLLATSNSCSDDFLDRFPTEDVPSAAATTTTGNLFLVINGIHRSLYQRYNSQGEGGIGSMMIQADVLGEDFVMTSAGNGWFNNAYKWVDHTNASDNDALFPYRVLYRIIRNANVVINGAENAEGPILDRNAALGQALVYRAFAHFQLVQLYGKRYVGGTINAQLGVPIRLTADNEPLARATVEEVYTQVNQDLQDAIDLLSEYERPNKSHFDVSVAVGLKARVALVQQNYTLAASLAKQARQGYSLMSNDEYYSSFNTYTNREWMWGSFVQEDQTIFFANFGAYVSRNFSSTNIRTNPKAISSKLYNQITPTDIRSKLFDPTGAHDSLPSGVSLLSSFRKFPYTNQKFIAAGTGDSRMDVPYMRASEMYLIEAEALSYSDEGAARQVLLALASNRDPDYTLSTNTGQALKNEIYTQRRIELWGEGFRFFDLKRLNQPLDRRDSNHDSALVGQLFQVPAGDPRWEWQIPLDEINSNPLVEQNPS</sequence>
<comment type="similarity">
    <text evidence="2">Belongs to the SusD family.</text>
</comment>
<organism evidence="9 10">
    <name type="scientific">Leeuwenhoekiella marinoflava</name>
    <dbReference type="NCBI Taxonomy" id="988"/>
    <lineage>
        <taxon>Bacteria</taxon>
        <taxon>Pseudomonadati</taxon>
        <taxon>Bacteroidota</taxon>
        <taxon>Flavobacteriia</taxon>
        <taxon>Flavobacteriales</taxon>
        <taxon>Flavobacteriaceae</taxon>
        <taxon>Leeuwenhoekiella</taxon>
    </lineage>
</organism>
<evidence type="ECO:0000313" key="10">
    <source>
        <dbReference type="Proteomes" id="UP000290608"/>
    </source>
</evidence>
<evidence type="ECO:0000259" key="8">
    <source>
        <dbReference type="Pfam" id="PF14322"/>
    </source>
</evidence>
<protein>
    <submittedName>
        <fullName evidence="9">SusD-like starch-binding protein associating with outer membrane</fullName>
    </submittedName>
</protein>
<evidence type="ECO:0000256" key="1">
    <source>
        <dbReference type="ARBA" id="ARBA00004442"/>
    </source>
</evidence>
<evidence type="ECO:0000259" key="7">
    <source>
        <dbReference type="Pfam" id="PF07980"/>
    </source>
</evidence>
<evidence type="ECO:0000256" key="2">
    <source>
        <dbReference type="ARBA" id="ARBA00006275"/>
    </source>
</evidence>
<dbReference type="InterPro" id="IPR011990">
    <property type="entry name" value="TPR-like_helical_dom_sf"/>
</dbReference>
<dbReference type="Proteomes" id="UP000290608">
    <property type="component" value="Unassembled WGS sequence"/>
</dbReference>
<feature type="domain" description="SusD-like N-terminal" evidence="8">
    <location>
        <begin position="87"/>
        <end position="236"/>
    </location>
</feature>